<organism evidence="1">
    <name type="scientific">Homalodisca liturata</name>
    <dbReference type="NCBI Taxonomy" id="320908"/>
    <lineage>
        <taxon>Eukaryota</taxon>
        <taxon>Metazoa</taxon>
        <taxon>Ecdysozoa</taxon>
        <taxon>Arthropoda</taxon>
        <taxon>Hexapoda</taxon>
        <taxon>Insecta</taxon>
        <taxon>Pterygota</taxon>
        <taxon>Neoptera</taxon>
        <taxon>Paraneoptera</taxon>
        <taxon>Hemiptera</taxon>
        <taxon>Auchenorrhyncha</taxon>
        <taxon>Membracoidea</taxon>
        <taxon>Cicadellidae</taxon>
        <taxon>Cicadellinae</taxon>
        <taxon>Proconiini</taxon>
        <taxon>Homalodisca</taxon>
    </lineage>
</organism>
<dbReference type="EMBL" id="GECU01013389">
    <property type="protein sequence ID" value="JAS94317.1"/>
    <property type="molecule type" value="Transcribed_RNA"/>
</dbReference>
<proteinExistence type="predicted"/>
<sequence>PESTVLEPESCFNSFFTSFMFEFDNLFPAKTLSGVKSKRTRPTAKIVDKTWYTPKLRHLKSLVVAVHDRYKSAKSVEEQIKLYSTYLRTNRLYRSKVTDAKRAHNV</sequence>
<evidence type="ECO:0000313" key="1">
    <source>
        <dbReference type="EMBL" id="JAS94317.1"/>
    </source>
</evidence>
<feature type="non-terminal residue" evidence="1">
    <location>
        <position position="1"/>
    </location>
</feature>
<name>A0A1B6J582_9HEMI</name>
<accession>A0A1B6J582</accession>
<protein>
    <submittedName>
        <fullName evidence="1">Uncharacterized protein</fullName>
    </submittedName>
</protein>
<feature type="non-terminal residue" evidence="1">
    <location>
        <position position="106"/>
    </location>
</feature>
<reference evidence="1" key="1">
    <citation type="submission" date="2015-11" db="EMBL/GenBank/DDBJ databases">
        <title>De novo transcriptome assembly of four potential Pierce s Disease insect vectors from Arizona vineyards.</title>
        <authorList>
            <person name="Tassone E.E."/>
        </authorList>
    </citation>
    <scope>NUCLEOTIDE SEQUENCE</scope>
</reference>
<dbReference type="AlphaFoldDB" id="A0A1B6J582"/>
<gene>
    <name evidence="1" type="ORF">g.58761</name>
</gene>